<evidence type="ECO:0000313" key="3">
    <source>
        <dbReference type="EMBL" id="MBB2200573.1"/>
    </source>
</evidence>
<gene>
    <name evidence="3" type="ORF">HLH28_03090</name>
</gene>
<reference evidence="3 4" key="1">
    <citation type="submission" date="2020-04" db="EMBL/GenBank/DDBJ databases">
        <title>Description of novel Gluconacetobacter.</title>
        <authorList>
            <person name="Sombolestani A."/>
        </authorList>
    </citation>
    <scope>NUCLEOTIDE SEQUENCE [LARGE SCALE GENOMIC DNA]</scope>
    <source>
        <strain evidence="3 4">LMG 27802</strain>
    </source>
</reference>
<evidence type="ECO:0000313" key="4">
    <source>
        <dbReference type="Proteomes" id="UP000578030"/>
    </source>
</evidence>
<feature type="domain" description="Spore coat protein U/FanG" evidence="2">
    <location>
        <begin position="189"/>
        <end position="327"/>
    </location>
</feature>
<dbReference type="SMART" id="SM00972">
    <property type="entry name" value="SCPU"/>
    <property type="match status" value="2"/>
</dbReference>
<sequence>MTGRWRRLRRTLLLLPVFILPALATLPAGARAACAVNNPGAASLGAISSLEISQAGNHTEINTGFTCPGSLLSIVYPQTIQAQITAATGLTDTASGDTLPFAICQDSACATQYAVGQTLTWQKTNLLDLLGLFGGPGGTLPLYVQVPSGNYNVAAGTYAGSITIRWSWSLCVLLGIGNLCLAPDTGSTTETLVLSLTITADCDIDAPNLNFGAAPLVSGFAPVSQGLNVRCTRGSAYSVGLGDGGAYDGTSRRMQDPAGDFLRYEIYKQAGAERWGDQGTARRASATADSNAGLLDGVTAQQFTYTAAILTGQTTPPAGTYADTIVVDVQF</sequence>
<name>A0A7W4PK90_9PROT</name>
<feature type="chain" id="PRO_5031429727" evidence="1">
    <location>
        <begin position="33"/>
        <end position="331"/>
    </location>
</feature>
<dbReference type="InterPro" id="IPR053167">
    <property type="entry name" value="Spore_coat_component"/>
</dbReference>
<evidence type="ECO:0000256" key="1">
    <source>
        <dbReference type="SAM" id="SignalP"/>
    </source>
</evidence>
<dbReference type="Proteomes" id="UP000578030">
    <property type="component" value="Unassembled WGS sequence"/>
</dbReference>
<dbReference type="RefSeq" id="WP_182954334.1">
    <property type="nucleotide sequence ID" value="NZ_JABEQM010000002.1"/>
</dbReference>
<comment type="caution">
    <text evidence="3">The sequence shown here is derived from an EMBL/GenBank/DDBJ whole genome shotgun (WGS) entry which is preliminary data.</text>
</comment>
<organism evidence="3 4">
    <name type="scientific">Gluconacetobacter tumulisoli</name>
    <dbReference type="NCBI Taxonomy" id="1286189"/>
    <lineage>
        <taxon>Bacteria</taxon>
        <taxon>Pseudomonadati</taxon>
        <taxon>Pseudomonadota</taxon>
        <taxon>Alphaproteobacteria</taxon>
        <taxon>Acetobacterales</taxon>
        <taxon>Acetobacteraceae</taxon>
        <taxon>Gluconacetobacter</taxon>
    </lineage>
</organism>
<dbReference type="PANTHER" id="PTHR37089:SF1">
    <property type="entry name" value="MEMBRANE PROTEIN"/>
    <property type="match status" value="1"/>
</dbReference>
<protein>
    <submittedName>
        <fullName evidence="3">Spore coat U domain-containing protein</fullName>
    </submittedName>
</protein>
<evidence type="ECO:0000259" key="2">
    <source>
        <dbReference type="Pfam" id="PF05229"/>
    </source>
</evidence>
<dbReference type="Pfam" id="PF05229">
    <property type="entry name" value="SCPU"/>
    <property type="match status" value="2"/>
</dbReference>
<accession>A0A7W4PK90</accession>
<dbReference type="EMBL" id="JABEQM010000002">
    <property type="protein sequence ID" value="MBB2200573.1"/>
    <property type="molecule type" value="Genomic_DNA"/>
</dbReference>
<keyword evidence="4" id="KW-1185">Reference proteome</keyword>
<dbReference type="AlphaFoldDB" id="A0A7W4PK90"/>
<proteinExistence type="predicted"/>
<feature type="signal peptide" evidence="1">
    <location>
        <begin position="1"/>
        <end position="32"/>
    </location>
</feature>
<keyword evidence="1" id="KW-0732">Signal</keyword>
<feature type="domain" description="Spore coat protein U/FanG" evidence="2">
    <location>
        <begin position="30"/>
        <end position="164"/>
    </location>
</feature>
<dbReference type="InterPro" id="IPR007893">
    <property type="entry name" value="Spore_coat_U/FanG"/>
</dbReference>
<dbReference type="PANTHER" id="PTHR37089">
    <property type="entry name" value="PROTEIN U-RELATED"/>
    <property type="match status" value="1"/>
</dbReference>